<sequence>MRSNVSPTTLSNTTSDAADSASGTNNRRHICHIELGCAGAGSLHGLDFALPLTEIFNASEDYWAEPATYPGLPAVTITSPRLPWATVAHASDGACVVVGDVLRAIHQALSIRITDEKAEGKMRRSARGESDRRETEQKWQCQQECECAPGVVIMTRLAFLEGKTKFFGLSRSPMGYDVWVVNFASGSL</sequence>
<evidence type="ECO:0000313" key="4">
    <source>
        <dbReference type="Proteomes" id="UP001219525"/>
    </source>
</evidence>
<dbReference type="EMBL" id="JARJCW010000019">
    <property type="protein sequence ID" value="KAJ7214362.1"/>
    <property type="molecule type" value="Genomic_DNA"/>
</dbReference>
<feature type="region of interest" description="Disordered" evidence="1">
    <location>
        <begin position="1"/>
        <end position="24"/>
    </location>
</feature>
<reference evidence="3" key="1">
    <citation type="submission" date="2023-03" db="EMBL/GenBank/DDBJ databases">
        <title>Massive genome expansion in bonnet fungi (Mycena s.s.) driven by repeated elements and novel gene families across ecological guilds.</title>
        <authorList>
            <consortium name="Lawrence Berkeley National Laboratory"/>
            <person name="Harder C.B."/>
            <person name="Miyauchi S."/>
            <person name="Viragh M."/>
            <person name="Kuo A."/>
            <person name="Thoen E."/>
            <person name="Andreopoulos B."/>
            <person name="Lu D."/>
            <person name="Skrede I."/>
            <person name="Drula E."/>
            <person name="Henrissat B."/>
            <person name="Morin E."/>
            <person name="Kohler A."/>
            <person name="Barry K."/>
            <person name="LaButti K."/>
            <person name="Morin E."/>
            <person name="Salamov A."/>
            <person name="Lipzen A."/>
            <person name="Mereny Z."/>
            <person name="Hegedus B."/>
            <person name="Baldrian P."/>
            <person name="Stursova M."/>
            <person name="Weitz H."/>
            <person name="Taylor A."/>
            <person name="Grigoriev I.V."/>
            <person name="Nagy L.G."/>
            <person name="Martin F."/>
            <person name="Kauserud H."/>
        </authorList>
    </citation>
    <scope>NUCLEOTIDE SEQUENCE</scope>
    <source>
        <strain evidence="3">9144</strain>
    </source>
</reference>
<organism evidence="3 4">
    <name type="scientific">Mycena pura</name>
    <dbReference type="NCBI Taxonomy" id="153505"/>
    <lineage>
        <taxon>Eukaryota</taxon>
        <taxon>Fungi</taxon>
        <taxon>Dikarya</taxon>
        <taxon>Basidiomycota</taxon>
        <taxon>Agaricomycotina</taxon>
        <taxon>Agaricomycetes</taxon>
        <taxon>Agaricomycetidae</taxon>
        <taxon>Agaricales</taxon>
        <taxon>Marasmiineae</taxon>
        <taxon>Mycenaceae</taxon>
        <taxon>Mycena</taxon>
    </lineage>
</organism>
<comment type="caution">
    <text evidence="3">The sequence shown here is derived from an EMBL/GenBank/DDBJ whole genome shotgun (WGS) entry which is preliminary data.</text>
</comment>
<proteinExistence type="predicted"/>
<dbReference type="Pfam" id="PF20415">
    <property type="entry name" value="DUF6699"/>
    <property type="match status" value="1"/>
</dbReference>
<keyword evidence="4" id="KW-1185">Reference proteome</keyword>
<dbReference type="AlphaFoldDB" id="A0AAD6YFK5"/>
<name>A0AAD6YFK5_9AGAR</name>
<feature type="compositionally biased region" description="Low complexity" evidence="1">
    <location>
        <begin position="8"/>
        <end position="24"/>
    </location>
</feature>
<evidence type="ECO:0000256" key="1">
    <source>
        <dbReference type="SAM" id="MobiDB-lite"/>
    </source>
</evidence>
<gene>
    <name evidence="3" type="ORF">GGX14DRAFT_392390</name>
</gene>
<protein>
    <recommendedName>
        <fullName evidence="2">DUF6699 domain-containing protein</fullName>
    </recommendedName>
</protein>
<feature type="domain" description="DUF6699" evidence="2">
    <location>
        <begin position="60"/>
        <end position="173"/>
    </location>
</feature>
<evidence type="ECO:0000259" key="2">
    <source>
        <dbReference type="Pfam" id="PF20415"/>
    </source>
</evidence>
<accession>A0AAD6YFK5</accession>
<dbReference type="InterPro" id="IPR046522">
    <property type="entry name" value="DUF6699"/>
</dbReference>
<dbReference type="Proteomes" id="UP001219525">
    <property type="component" value="Unassembled WGS sequence"/>
</dbReference>
<evidence type="ECO:0000313" key="3">
    <source>
        <dbReference type="EMBL" id="KAJ7214362.1"/>
    </source>
</evidence>